<sequence length="199" mass="21736">DGTDVQLVEALGNNADKVTVDWSPNNQVVALAQTGEALGANRQDIHLVGINGENFSPLTVEGRGFESIWSPEGKKILYSVYNSRNNFNPELWIANAEGTTAGTGRKSLGLSTWAQKCAFQSERILYCAVPSDLQRGTGFAPDLANNTQDVFYRIDIESGSRTQLTVDAFHVVQSMFLGDDGKNIYFTDKVQPGLYSLPL</sequence>
<evidence type="ECO:0000313" key="1">
    <source>
        <dbReference type="EMBL" id="PIR77031.1"/>
    </source>
</evidence>
<comment type="caution">
    <text evidence="1">The sequence shown here is derived from an EMBL/GenBank/DDBJ whole genome shotgun (WGS) entry which is preliminary data.</text>
</comment>
<evidence type="ECO:0000313" key="2">
    <source>
        <dbReference type="Proteomes" id="UP000228528"/>
    </source>
</evidence>
<proteinExistence type="predicted"/>
<name>A0A2M6P010_9BACT</name>
<reference evidence="2" key="1">
    <citation type="submission" date="2017-09" db="EMBL/GenBank/DDBJ databases">
        <title>Depth-based differentiation of microbial function through sediment-hosted aquifers and enrichment of novel symbionts in the deep terrestrial subsurface.</title>
        <authorList>
            <person name="Probst A.J."/>
            <person name="Ladd B."/>
            <person name="Jarett J.K."/>
            <person name="Geller-Mcgrath D.E."/>
            <person name="Sieber C.M.K."/>
            <person name="Emerson J.B."/>
            <person name="Anantharaman K."/>
            <person name="Thomas B.C."/>
            <person name="Malmstrom R."/>
            <person name="Stieglmeier M."/>
            <person name="Klingl A."/>
            <person name="Woyke T."/>
            <person name="Ryan C.M."/>
            <person name="Banfield J.F."/>
        </authorList>
    </citation>
    <scope>NUCLEOTIDE SEQUENCE [LARGE SCALE GENOMIC DNA]</scope>
</reference>
<organism evidence="1 2">
    <name type="scientific">Candidatus Magasanikbacteria bacterium CG10_big_fil_rev_8_21_14_0_10_38_6</name>
    <dbReference type="NCBI Taxonomy" id="1974647"/>
    <lineage>
        <taxon>Bacteria</taxon>
        <taxon>Candidatus Magasanikiibacteriota</taxon>
    </lineage>
</organism>
<accession>A0A2M6P010</accession>
<feature type="non-terminal residue" evidence="1">
    <location>
        <position position="1"/>
    </location>
</feature>
<dbReference type="EMBL" id="PFBW01000197">
    <property type="protein sequence ID" value="PIR77031.1"/>
    <property type="molecule type" value="Genomic_DNA"/>
</dbReference>
<dbReference type="Gene3D" id="2.120.10.30">
    <property type="entry name" value="TolB, C-terminal domain"/>
    <property type="match status" value="1"/>
</dbReference>
<dbReference type="SUPFAM" id="SSF69304">
    <property type="entry name" value="Tricorn protease N-terminal domain"/>
    <property type="match status" value="1"/>
</dbReference>
<dbReference type="Proteomes" id="UP000228528">
    <property type="component" value="Unassembled WGS sequence"/>
</dbReference>
<protein>
    <recommendedName>
        <fullName evidence="3">Dipeptidylpeptidase IV N-terminal domain-containing protein</fullName>
    </recommendedName>
</protein>
<dbReference type="InterPro" id="IPR011042">
    <property type="entry name" value="6-blade_b-propeller_TolB-like"/>
</dbReference>
<evidence type="ECO:0008006" key="3">
    <source>
        <dbReference type="Google" id="ProtNLM"/>
    </source>
</evidence>
<gene>
    <name evidence="1" type="ORF">COU30_04670</name>
</gene>
<dbReference type="AlphaFoldDB" id="A0A2M6P010"/>